<dbReference type="GO" id="GO:0009228">
    <property type="term" value="P:thiamine biosynthetic process"/>
    <property type="evidence" value="ECO:0007669"/>
    <property type="project" value="UniProtKB-KW"/>
</dbReference>
<name>A0A1I3HYY0_9RHOB</name>
<gene>
    <name evidence="4" type="ORF">SAMN05216258_106243</name>
</gene>
<feature type="domain" description="Thiamine phosphate synthase/TenI" evidence="3">
    <location>
        <begin position="20"/>
        <end position="179"/>
    </location>
</feature>
<comment type="pathway">
    <text evidence="1">Cofactor biosynthesis; thiamine diphosphate biosynthesis.</text>
</comment>
<accession>A0A1I3HYY0</accession>
<evidence type="ECO:0000259" key="3">
    <source>
        <dbReference type="Pfam" id="PF02581"/>
    </source>
</evidence>
<dbReference type="RefSeq" id="WP_092860640.1">
    <property type="nucleotide sequence ID" value="NZ_FOQH01000006.1"/>
</dbReference>
<dbReference type="GO" id="GO:0005737">
    <property type="term" value="C:cytoplasm"/>
    <property type="evidence" value="ECO:0007669"/>
    <property type="project" value="TreeGrafter"/>
</dbReference>
<dbReference type="Gene3D" id="3.20.20.70">
    <property type="entry name" value="Aldolase class I"/>
    <property type="match status" value="1"/>
</dbReference>
<dbReference type="AlphaFoldDB" id="A0A1I3HYY0"/>
<dbReference type="InterPro" id="IPR013785">
    <property type="entry name" value="Aldolase_TIM"/>
</dbReference>
<organism evidence="4 5">
    <name type="scientific">Albimonas pacifica</name>
    <dbReference type="NCBI Taxonomy" id="1114924"/>
    <lineage>
        <taxon>Bacteria</taxon>
        <taxon>Pseudomonadati</taxon>
        <taxon>Pseudomonadota</taxon>
        <taxon>Alphaproteobacteria</taxon>
        <taxon>Rhodobacterales</taxon>
        <taxon>Paracoccaceae</taxon>
        <taxon>Albimonas</taxon>
    </lineage>
</organism>
<evidence type="ECO:0000313" key="5">
    <source>
        <dbReference type="Proteomes" id="UP000199377"/>
    </source>
</evidence>
<dbReference type="SUPFAM" id="SSF51391">
    <property type="entry name" value="Thiamin phosphate synthase"/>
    <property type="match status" value="1"/>
</dbReference>
<evidence type="ECO:0000313" key="4">
    <source>
        <dbReference type="EMBL" id="SFI40790.1"/>
    </source>
</evidence>
<protein>
    <submittedName>
        <fullName evidence="4">Thiamine-phosphate pyrophosphorylase</fullName>
    </submittedName>
</protein>
<keyword evidence="2" id="KW-0784">Thiamine biosynthesis</keyword>
<dbReference type="STRING" id="1114924.SAMN05216258_106243"/>
<dbReference type="InterPro" id="IPR022998">
    <property type="entry name" value="ThiamineP_synth_TenI"/>
</dbReference>
<reference evidence="4 5" key="1">
    <citation type="submission" date="2016-10" db="EMBL/GenBank/DDBJ databases">
        <authorList>
            <person name="de Groot N.N."/>
        </authorList>
    </citation>
    <scope>NUCLEOTIDE SEQUENCE [LARGE SCALE GENOMIC DNA]</scope>
    <source>
        <strain evidence="4 5">CGMCC 1.11030</strain>
    </source>
</reference>
<dbReference type="PANTHER" id="PTHR20857:SF15">
    <property type="entry name" value="THIAMINE-PHOSPHATE SYNTHASE"/>
    <property type="match status" value="1"/>
</dbReference>
<dbReference type="Proteomes" id="UP000199377">
    <property type="component" value="Unassembled WGS sequence"/>
</dbReference>
<dbReference type="PANTHER" id="PTHR20857">
    <property type="entry name" value="THIAMINE-PHOSPHATE PYROPHOSPHORYLASE"/>
    <property type="match status" value="1"/>
</dbReference>
<evidence type="ECO:0000256" key="1">
    <source>
        <dbReference type="ARBA" id="ARBA00004948"/>
    </source>
</evidence>
<proteinExistence type="predicted"/>
<keyword evidence="5" id="KW-1185">Reference proteome</keyword>
<dbReference type="OrthoDB" id="7159061at2"/>
<dbReference type="InterPro" id="IPR036206">
    <property type="entry name" value="ThiamineP_synth_sf"/>
</dbReference>
<dbReference type="EMBL" id="FOQH01000006">
    <property type="protein sequence ID" value="SFI40790.1"/>
    <property type="molecule type" value="Genomic_DNA"/>
</dbReference>
<evidence type="ECO:0000256" key="2">
    <source>
        <dbReference type="ARBA" id="ARBA00022977"/>
    </source>
</evidence>
<dbReference type="GO" id="GO:0004789">
    <property type="term" value="F:thiamine-phosphate diphosphorylase activity"/>
    <property type="evidence" value="ECO:0007669"/>
    <property type="project" value="TreeGrafter"/>
</dbReference>
<dbReference type="CDD" id="cd00564">
    <property type="entry name" value="TMP_TenI"/>
    <property type="match status" value="1"/>
</dbReference>
<sequence length="209" mass="21368">MTDAEDAARLVLATPPRGELDAIAAALPGALATGLVATVRLDMPGAAEPELRRAADRLREICHAADVAIVIRDHVGLVEPLGLDGVQVSLPGANLKKVRAAIGPDAILGVDCGASRHDGMTAGEAGADYVLFGPLVPDPAAGPVVEPAPLELFEWWAQMIEVPVVAEGGVDAARAATLAPYADFAVPPASVWEGDLVANLKAIDAALRG</sequence>
<dbReference type="Pfam" id="PF02581">
    <property type="entry name" value="TMP-TENI"/>
    <property type="match status" value="1"/>
</dbReference>